<dbReference type="AlphaFoldDB" id="A0AAV4VX73"/>
<evidence type="ECO:0000313" key="2">
    <source>
        <dbReference type="Proteomes" id="UP001054945"/>
    </source>
</evidence>
<keyword evidence="2" id="KW-1185">Reference proteome</keyword>
<gene>
    <name evidence="1" type="ORF">CEXT_344001</name>
</gene>
<sequence length="104" mass="12314">MDARDGCSYSKLTRRDMCAAIHCWENIQMTCDTAVHGRWPAPVQVVHARTCILIRAEGLWVNRRAIRHWQESERGFKWRVLEELGWGGTRRNQNVFECDKWNLE</sequence>
<name>A0AAV4VX73_CAEEX</name>
<accession>A0AAV4VX73</accession>
<protein>
    <submittedName>
        <fullName evidence="1">Uncharacterized protein</fullName>
    </submittedName>
</protein>
<dbReference type="EMBL" id="BPLR01015230">
    <property type="protein sequence ID" value="GIY74559.1"/>
    <property type="molecule type" value="Genomic_DNA"/>
</dbReference>
<proteinExistence type="predicted"/>
<evidence type="ECO:0000313" key="1">
    <source>
        <dbReference type="EMBL" id="GIY74559.1"/>
    </source>
</evidence>
<organism evidence="1 2">
    <name type="scientific">Caerostris extrusa</name>
    <name type="common">Bark spider</name>
    <name type="synonym">Caerostris bankana</name>
    <dbReference type="NCBI Taxonomy" id="172846"/>
    <lineage>
        <taxon>Eukaryota</taxon>
        <taxon>Metazoa</taxon>
        <taxon>Ecdysozoa</taxon>
        <taxon>Arthropoda</taxon>
        <taxon>Chelicerata</taxon>
        <taxon>Arachnida</taxon>
        <taxon>Araneae</taxon>
        <taxon>Araneomorphae</taxon>
        <taxon>Entelegynae</taxon>
        <taxon>Araneoidea</taxon>
        <taxon>Araneidae</taxon>
        <taxon>Caerostris</taxon>
    </lineage>
</organism>
<reference evidence="1 2" key="1">
    <citation type="submission" date="2021-06" db="EMBL/GenBank/DDBJ databases">
        <title>Caerostris extrusa draft genome.</title>
        <authorList>
            <person name="Kono N."/>
            <person name="Arakawa K."/>
        </authorList>
    </citation>
    <scope>NUCLEOTIDE SEQUENCE [LARGE SCALE GENOMIC DNA]</scope>
</reference>
<dbReference type="Proteomes" id="UP001054945">
    <property type="component" value="Unassembled WGS sequence"/>
</dbReference>
<comment type="caution">
    <text evidence="1">The sequence shown here is derived from an EMBL/GenBank/DDBJ whole genome shotgun (WGS) entry which is preliminary data.</text>
</comment>